<evidence type="ECO:0000313" key="1">
    <source>
        <dbReference type="EMBL" id="KAJ8644107.1"/>
    </source>
</evidence>
<proteinExistence type="predicted"/>
<dbReference type="EMBL" id="CM056810">
    <property type="protein sequence ID" value="KAJ8644107.1"/>
    <property type="molecule type" value="Genomic_DNA"/>
</dbReference>
<reference evidence="1 2" key="1">
    <citation type="journal article" date="2022" name="Hortic Res">
        <title>A haplotype resolved chromosomal level avocado genome allows analysis of novel avocado genes.</title>
        <authorList>
            <person name="Nath O."/>
            <person name="Fletcher S.J."/>
            <person name="Hayward A."/>
            <person name="Shaw L.M."/>
            <person name="Masouleh A.K."/>
            <person name="Furtado A."/>
            <person name="Henry R.J."/>
            <person name="Mitter N."/>
        </authorList>
    </citation>
    <scope>NUCLEOTIDE SEQUENCE [LARGE SCALE GENOMIC DNA]</scope>
    <source>
        <strain evidence="2">cv. Hass</strain>
    </source>
</reference>
<protein>
    <submittedName>
        <fullName evidence="1">Uncharacterized protein</fullName>
    </submittedName>
</protein>
<sequence>MMMIQPKNLTRNDDDTTKDPYQAELYKRQQNVIMENGILKLTMSQPDGALTGIQYGGMKNLLDTKLTQSQRGYWDINWNLPGGGDRYLLFILRSGISGFYCYAIYERLAGWPAFDLIQTRLVFKLRRELFHYMAITDEKQRIMPMPEDFSPRRCKVLALSESVLLTNPINPTLKGEVVGQCMWGRGDGAEKGVLWLQKGLRGLETGLEGVRQIWAAVMTVTAWDEW</sequence>
<keyword evidence="2" id="KW-1185">Reference proteome</keyword>
<organism evidence="1 2">
    <name type="scientific">Persea americana</name>
    <name type="common">Avocado</name>
    <dbReference type="NCBI Taxonomy" id="3435"/>
    <lineage>
        <taxon>Eukaryota</taxon>
        <taxon>Viridiplantae</taxon>
        <taxon>Streptophyta</taxon>
        <taxon>Embryophyta</taxon>
        <taxon>Tracheophyta</taxon>
        <taxon>Spermatophyta</taxon>
        <taxon>Magnoliopsida</taxon>
        <taxon>Magnoliidae</taxon>
        <taxon>Laurales</taxon>
        <taxon>Lauraceae</taxon>
        <taxon>Persea</taxon>
    </lineage>
</organism>
<name>A0ACC2MEI1_PERAE</name>
<evidence type="ECO:0000313" key="2">
    <source>
        <dbReference type="Proteomes" id="UP001234297"/>
    </source>
</evidence>
<dbReference type="Proteomes" id="UP001234297">
    <property type="component" value="Chromosome 2"/>
</dbReference>
<comment type="caution">
    <text evidence="1">The sequence shown here is derived from an EMBL/GenBank/DDBJ whole genome shotgun (WGS) entry which is preliminary data.</text>
</comment>
<gene>
    <name evidence="1" type="ORF">MRB53_005855</name>
</gene>
<accession>A0ACC2MEI1</accession>